<feature type="domain" description="Guanylate cyclase" evidence="9">
    <location>
        <begin position="540"/>
        <end position="674"/>
    </location>
</feature>
<organism evidence="10 11">
    <name type="scientific">Cylindrotheca closterium</name>
    <dbReference type="NCBI Taxonomy" id="2856"/>
    <lineage>
        <taxon>Eukaryota</taxon>
        <taxon>Sar</taxon>
        <taxon>Stramenopiles</taxon>
        <taxon>Ochrophyta</taxon>
        <taxon>Bacillariophyta</taxon>
        <taxon>Bacillariophyceae</taxon>
        <taxon>Bacillariophycidae</taxon>
        <taxon>Bacillariales</taxon>
        <taxon>Bacillariaceae</taxon>
        <taxon>Cylindrotheca</taxon>
    </lineage>
</organism>
<evidence type="ECO:0000256" key="7">
    <source>
        <dbReference type="SAM" id="MobiDB-lite"/>
    </source>
</evidence>
<dbReference type="InterPro" id="IPR003607">
    <property type="entry name" value="HD/PDEase_dom"/>
</dbReference>
<evidence type="ECO:0000256" key="5">
    <source>
        <dbReference type="ARBA" id="ARBA00023136"/>
    </source>
</evidence>
<dbReference type="SMART" id="SM00471">
    <property type="entry name" value="HDc"/>
    <property type="match status" value="1"/>
</dbReference>
<dbReference type="PANTHER" id="PTHR11920:SF335">
    <property type="entry name" value="GUANYLATE CYCLASE"/>
    <property type="match status" value="1"/>
</dbReference>
<dbReference type="SUPFAM" id="SSF109604">
    <property type="entry name" value="HD-domain/PDEase-like"/>
    <property type="match status" value="1"/>
</dbReference>
<keyword evidence="5 8" id="KW-0472">Membrane</keyword>
<name>A0AAD2G697_9STRA</name>
<dbReference type="GO" id="GO:0007168">
    <property type="term" value="P:receptor guanylyl cyclase signaling pathway"/>
    <property type="evidence" value="ECO:0007669"/>
    <property type="project" value="TreeGrafter"/>
</dbReference>
<evidence type="ECO:0000256" key="2">
    <source>
        <dbReference type="ARBA" id="ARBA00022692"/>
    </source>
</evidence>
<feature type="transmembrane region" description="Helical" evidence="8">
    <location>
        <begin position="70"/>
        <end position="90"/>
    </location>
</feature>
<dbReference type="GO" id="GO:0001653">
    <property type="term" value="F:peptide receptor activity"/>
    <property type="evidence" value="ECO:0007669"/>
    <property type="project" value="TreeGrafter"/>
</dbReference>
<accession>A0AAD2G697</accession>
<dbReference type="InterPro" id="IPR002073">
    <property type="entry name" value="PDEase_catalytic_dom"/>
</dbReference>
<dbReference type="SUPFAM" id="SSF55073">
    <property type="entry name" value="Nucleotide cyclase"/>
    <property type="match status" value="1"/>
</dbReference>
<evidence type="ECO:0000313" key="10">
    <source>
        <dbReference type="EMBL" id="CAJ1964562.1"/>
    </source>
</evidence>
<feature type="transmembrane region" description="Helical" evidence="8">
    <location>
        <begin position="438"/>
        <end position="459"/>
    </location>
</feature>
<dbReference type="CDD" id="cd07302">
    <property type="entry name" value="CHD"/>
    <property type="match status" value="1"/>
</dbReference>
<proteinExistence type="predicted"/>
<evidence type="ECO:0000256" key="8">
    <source>
        <dbReference type="SAM" id="Phobius"/>
    </source>
</evidence>
<keyword evidence="6" id="KW-0456">Lyase</keyword>
<keyword evidence="11" id="KW-1185">Reference proteome</keyword>
<dbReference type="GO" id="GO:0004383">
    <property type="term" value="F:guanylate cyclase activity"/>
    <property type="evidence" value="ECO:0007669"/>
    <property type="project" value="TreeGrafter"/>
</dbReference>
<evidence type="ECO:0000256" key="4">
    <source>
        <dbReference type="ARBA" id="ARBA00022989"/>
    </source>
</evidence>
<evidence type="ECO:0000256" key="1">
    <source>
        <dbReference type="ARBA" id="ARBA00004370"/>
    </source>
</evidence>
<dbReference type="InterPro" id="IPR029787">
    <property type="entry name" value="Nucleotide_cyclase"/>
</dbReference>
<dbReference type="GO" id="GO:0000166">
    <property type="term" value="F:nucleotide binding"/>
    <property type="evidence" value="ECO:0007669"/>
    <property type="project" value="UniProtKB-KW"/>
</dbReference>
<feature type="compositionally biased region" description="Basic and acidic residues" evidence="7">
    <location>
        <begin position="740"/>
        <end position="752"/>
    </location>
</feature>
<keyword evidence="3" id="KW-0547">Nucleotide-binding</keyword>
<feature type="region of interest" description="Disordered" evidence="7">
    <location>
        <begin position="16"/>
        <end position="62"/>
    </location>
</feature>
<keyword evidence="2 8" id="KW-0812">Transmembrane</keyword>
<keyword evidence="4 8" id="KW-1133">Transmembrane helix</keyword>
<dbReference type="InterPro" id="IPR001054">
    <property type="entry name" value="A/G_cyclase"/>
</dbReference>
<dbReference type="InterPro" id="IPR050401">
    <property type="entry name" value="Cyclic_nucleotide_synthase"/>
</dbReference>
<feature type="region of interest" description="Disordered" evidence="7">
    <location>
        <begin position="727"/>
        <end position="757"/>
    </location>
</feature>
<dbReference type="Pfam" id="PF00233">
    <property type="entry name" value="PDEase_I"/>
    <property type="match status" value="1"/>
</dbReference>
<dbReference type="Pfam" id="PF00211">
    <property type="entry name" value="Guanylate_cyc"/>
    <property type="match status" value="1"/>
</dbReference>
<evidence type="ECO:0000256" key="6">
    <source>
        <dbReference type="ARBA" id="ARBA00023239"/>
    </source>
</evidence>
<comment type="caution">
    <text evidence="10">The sequence shown here is derived from an EMBL/GenBank/DDBJ whole genome shotgun (WGS) entry which is preliminary data.</text>
</comment>
<feature type="compositionally biased region" description="Basic and acidic residues" evidence="7">
    <location>
        <begin position="22"/>
        <end position="40"/>
    </location>
</feature>
<dbReference type="GO" id="GO:0005886">
    <property type="term" value="C:plasma membrane"/>
    <property type="evidence" value="ECO:0007669"/>
    <property type="project" value="TreeGrafter"/>
</dbReference>
<gene>
    <name evidence="10" type="ORF">CYCCA115_LOCUS20691</name>
</gene>
<dbReference type="PANTHER" id="PTHR11920">
    <property type="entry name" value="GUANYLYL CYCLASE"/>
    <property type="match status" value="1"/>
</dbReference>
<dbReference type="GO" id="GO:0004114">
    <property type="term" value="F:3',5'-cyclic-nucleotide phosphodiesterase activity"/>
    <property type="evidence" value="ECO:0007669"/>
    <property type="project" value="InterPro"/>
</dbReference>
<evidence type="ECO:0000313" key="11">
    <source>
        <dbReference type="Proteomes" id="UP001295423"/>
    </source>
</evidence>
<dbReference type="PROSITE" id="PS50125">
    <property type="entry name" value="GUANYLATE_CYCLASE_2"/>
    <property type="match status" value="1"/>
</dbReference>
<dbReference type="Gene3D" id="1.10.1300.10">
    <property type="entry name" value="3'5'-cyclic nucleotide phosphodiesterase, catalytic domain"/>
    <property type="match status" value="1"/>
</dbReference>
<evidence type="ECO:0000259" key="9">
    <source>
        <dbReference type="PROSITE" id="PS50125"/>
    </source>
</evidence>
<dbReference type="Gene3D" id="3.30.70.1230">
    <property type="entry name" value="Nucleotide cyclase"/>
    <property type="match status" value="1"/>
</dbReference>
<dbReference type="GO" id="GO:0035556">
    <property type="term" value="P:intracellular signal transduction"/>
    <property type="evidence" value="ECO:0007669"/>
    <property type="project" value="InterPro"/>
</dbReference>
<dbReference type="SMART" id="SM00044">
    <property type="entry name" value="CYCc"/>
    <property type="match status" value="1"/>
</dbReference>
<dbReference type="Proteomes" id="UP001295423">
    <property type="component" value="Unassembled WGS sequence"/>
</dbReference>
<dbReference type="EMBL" id="CAKOGP040002191">
    <property type="protein sequence ID" value="CAJ1964562.1"/>
    <property type="molecule type" value="Genomic_DNA"/>
</dbReference>
<reference evidence="10" key="1">
    <citation type="submission" date="2023-08" db="EMBL/GenBank/DDBJ databases">
        <authorList>
            <person name="Audoor S."/>
            <person name="Bilcke G."/>
        </authorList>
    </citation>
    <scope>NUCLEOTIDE SEQUENCE</scope>
</reference>
<evidence type="ECO:0000256" key="3">
    <source>
        <dbReference type="ARBA" id="ARBA00022741"/>
    </source>
</evidence>
<dbReference type="InterPro" id="IPR036971">
    <property type="entry name" value="PDEase_catalytic_dom_sf"/>
</dbReference>
<protein>
    <recommendedName>
        <fullName evidence="9">Guanylate cyclase domain-containing protein</fullName>
    </recommendedName>
</protein>
<dbReference type="AlphaFoldDB" id="A0AAD2G697"/>
<sequence>MNSDLVKSKLDGSSAFFQESSNNRDKTNDTMPSIKDDDVSIHSTSTGFPDAASTYQAEDEEKSNRDGSNMVYFVLVLAAIVFGVATFLLLDAGADREFKSEFKSFARETADIAQNNADKIFGQLRSLATAITSIAVNQDDGNQFPNVTVPHFDLRTQEIADLTGLEMICFVPLVEQANQSGWEAYATANKDWILEDYDYREWDPATIEGVMPTEIYDCDFCKEDSRSGFVNDNGFMNEILELRQFQSENISAPIAQFGPAPINGSLSMFDLYSHPIFRKEILTALEYDLPVISEATDLSFLLSHIMPNSTFPDSALRSFTLDQVKEDFQDDSRTIGFVFGIIPWEAIFINLLPQDVNGISVVVESDCGSVFTYTANGGKPTTSQIGDRHQAKEVYEEMAVRSRFFWKDHTEGLSRHCDFDIVIYPSDEFRAAYESSDALLYSGLVGVVFVFTAMLFFLYDKYVQKRQAKVMSQAKRAEAIVTSVFPKEVGLRLIQQAEREEAERVSNKKMLNNFLVEKSETFEKPNKRRKPIADLFPETTVMFADIVGFTAWSSMREPSQVFMLLESIYRDFDNIANRRKVFKVETVGDCYVAVCGLPEPRKDHVVVMARFATDCVVKMAVQVQALEEELGPDTADLGIRVGLHSGPVTAGVLRGDRARFQLFGDTVNTCARIESTGKKNKIHLSKETAELLMKSGKGHWTTARGDKVTAKGKGELETFWLNNIRGAENPSAKSATGESDDNKLSKIQENHKPSKPIISAQAKTQSDRKLDRLVNWNVDVLLTLLKQVCVERHADGIKPDPWDRVQKMEEELSVPVNETGRTALDEVVEIIELPRFNARSSSSVSVEINDAVQNQLREYVRTIATMYNENAFHNFEHASHVTMSVRKLLGRIVAPDIEGDNARELHDHTYGITSDPLTQFAVVFSALLHDVDHLGVPNTQLVKEGIDIAALYHNKSVAEQNSIDLAWALLMLDRFELLRQAIYTTKAELKRFRQLVVNTILATDIMDKELQTIRRVRWDKAFSEAANFRNDSLKDATNRKATIVIEHLIQASDVAHTMQHWQVYRKWNGRLFHEMYRAYREGRAQKDPSEFWYQGEIGFFDFYIIPLAKKLEECGVFGVASHEYLNYAEQNRKEWEAKGQQVVDELMKEVEAQGYESSASGKSADSFAVRSA</sequence>
<dbReference type="GO" id="GO:0004016">
    <property type="term" value="F:adenylate cyclase activity"/>
    <property type="evidence" value="ECO:0007669"/>
    <property type="project" value="TreeGrafter"/>
</dbReference>
<comment type="subcellular location">
    <subcellularLocation>
        <location evidence="1">Membrane</location>
    </subcellularLocation>
</comment>